<dbReference type="Gene3D" id="1.20.1640.10">
    <property type="entry name" value="Multidrug efflux transporter AcrB transmembrane domain"/>
    <property type="match status" value="2"/>
</dbReference>
<dbReference type="Gene3D" id="3.30.70.1430">
    <property type="entry name" value="Multidrug efflux transporter AcrB pore domain"/>
    <property type="match status" value="2"/>
</dbReference>
<evidence type="ECO:0000313" key="2">
    <source>
        <dbReference type="EMBL" id="AKF09318.1"/>
    </source>
</evidence>
<feature type="transmembrane region" description="Helical" evidence="1">
    <location>
        <begin position="428"/>
        <end position="448"/>
    </location>
</feature>
<dbReference type="OrthoDB" id="9759330at2"/>
<dbReference type="Gene3D" id="3.30.70.1440">
    <property type="entry name" value="Multidrug efflux transporter AcrB pore domain"/>
    <property type="match status" value="1"/>
</dbReference>
<feature type="transmembrane region" description="Helical" evidence="1">
    <location>
        <begin position="962"/>
        <end position="981"/>
    </location>
</feature>
<dbReference type="InterPro" id="IPR027463">
    <property type="entry name" value="AcrB_DN_DC_subdom"/>
</dbReference>
<name>A0A0F6W7A8_9BACT</name>
<dbReference type="EMBL" id="CP011125">
    <property type="protein sequence ID" value="AKF09318.1"/>
    <property type="molecule type" value="Genomic_DNA"/>
</dbReference>
<keyword evidence="3" id="KW-1185">Reference proteome</keyword>
<dbReference type="InterPro" id="IPR001036">
    <property type="entry name" value="Acrflvin-R"/>
</dbReference>
<dbReference type="KEGG" id="samy:DB32_006467"/>
<evidence type="ECO:0000256" key="1">
    <source>
        <dbReference type="SAM" id="Phobius"/>
    </source>
</evidence>
<keyword evidence="1" id="KW-0472">Membrane</keyword>
<dbReference type="Pfam" id="PF00873">
    <property type="entry name" value="ACR_tran"/>
    <property type="match status" value="1"/>
</dbReference>
<feature type="transmembrane region" description="Helical" evidence="1">
    <location>
        <begin position="861"/>
        <end position="881"/>
    </location>
</feature>
<feature type="transmembrane region" description="Helical" evidence="1">
    <location>
        <begin position="916"/>
        <end position="941"/>
    </location>
</feature>
<dbReference type="SUPFAM" id="SSF82866">
    <property type="entry name" value="Multidrug efflux transporter AcrB transmembrane domain"/>
    <property type="match status" value="2"/>
</dbReference>
<keyword evidence="1" id="KW-1133">Transmembrane helix</keyword>
<dbReference type="GO" id="GO:0042910">
    <property type="term" value="F:xenobiotic transmembrane transporter activity"/>
    <property type="evidence" value="ECO:0007669"/>
    <property type="project" value="TreeGrafter"/>
</dbReference>
<feature type="transmembrane region" description="Helical" evidence="1">
    <location>
        <begin position="522"/>
        <end position="543"/>
    </location>
</feature>
<dbReference type="PANTHER" id="PTHR32063:SF0">
    <property type="entry name" value="SWARMING MOTILITY PROTEIN SWRC"/>
    <property type="match status" value="1"/>
</dbReference>
<dbReference type="SUPFAM" id="SSF82693">
    <property type="entry name" value="Multidrug efflux transporter AcrB pore domain, PN1, PN2, PC1 and PC2 subdomains"/>
    <property type="match status" value="3"/>
</dbReference>
<feature type="transmembrane region" description="Helical" evidence="1">
    <location>
        <begin position="888"/>
        <end position="910"/>
    </location>
</feature>
<organism evidence="2 3">
    <name type="scientific">Sandaracinus amylolyticus</name>
    <dbReference type="NCBI Taxonomy" id="927083"/>
    <lineage>
        <taxon>Bacteria</taxon>
        <taxon>Pseudomonadati</taxon>
        <taxon>Myxococcota</taxon>
        <taxon>Polyangia</taxon>
        <taxon>Polyangiales</taxon>
        <taxon>Sandaracinaceae</taxon>
        <taxon>Sandaracinus</taxon>
    </lineage>
</organism>
<sequence>MPNISEFAVKRWQFTLVVFGMLLALGVSSLVAIPKSEDPTFPLPVFVVVAVLPGASPLDLEQLVVDPIEERVQALDDLDRVETTIRDGLAVIRVEYEAGVDVPRKEDELRRELDTLRPTLPSELVRLDLETANAANVNIVQVGLVSDDVSYADLDRLARALEDRLEAVPGVGEATIAGLPAQELRIELDLGRMRALGISPAEILGAVSAESRTIPAGSVEAGARRFTVQTRGDYESVDAVRDTVVRASAGRMVRVRDVANVTFGDAEAVHLVRVNGRRAVTVAVNQREGQNIFTVRNGIEEALAAFEPTLPEGVTLARTFDQSHNVEHRLSGFARDFVLAILLVLVTLLPLGVRASVVVMISIPLSIAVGLTMLFGAGYGINQLSIVGFVIALGLLVDDSVVVVENIARFLRLGHTPREAAILATKQITLSVLGCTATLILAFVPLLALPGTAGEFIRSLPLAVVLTVAASLLVSLTVVPFLASRVLKPEEEHGNVVFRGMMRVIEGSYRPVLSVALRWPKLTLVAAVALFVGSIALVPRIGFSLFPKAGTAQFLVRVETEEGASLAETDRATRFVERVLASHDEIAWQVANVGKGNPLVYYNVPVQNERANVGEVFASLAHFDPDHSPALLDRLREELGSYPGARIRLLEFENGPPLEAPIAMRLMGDDVESLADAAARIETVLAATPGTRDVVNPARERRTDLRVRVDETRAAALGVVAAEIDRAVRLAIGGVPAGRFRHPGDDDARDIRVMLARDEAPDLALGASRPTLATLAQVFVPTRDGGAVPLSAIATIELEPSPTTIRHYDGIRSATVTAFTRTGENTDRVTRDVLSRLSGVPLPSGVRLVVAGEVESRARSFGGLGTAIIVAAFGILAVLVLEFRTFRGTLIVASVIPLGVIGGLVALLVTGNTLSFTAMIGFVALMGIEVKNSILLVDFTNQLREEGASLDDAIQRAGETRFVPILLTTLTAIGGLVPLALERSPLYSPLAWVILGGLVSSTLLARIVTPVMYKLLPPTIGEDEESVLAPIAAIEPEPIAAE</sequence>
<dbReference type="AlphaFoldDB" id="A0A0F6W7A8"/>
<dbReference type="PRINTS" id="PR00702">
    <property type="entry name" value="ACRIFLAVINRP"/>
</dbReference>
<proteinExistence type="predicted"/>
<dbReference type="Gene3D" id="3.30.70.1320">
    <property type="entry name" value="Multidrug efflux transporter AcrB pore domain like"/>
    <property type="match status" value="1"/>
</dbReference>
<protein>
    <submittedName>
        <fullName evidence="2">RND multidrug efflux transporter</fullName>
    </submittedName>
</protein>
<dbReference type="STRING" id="927083.DB32_006467"/>
<dbReference type="Proteomes" id="UP000034883">
    <property type="component" value="Chromosome"/>
</dbReference>
<dbReference type="Gene3D" id="3.30.2090.10">
    <property type="entry name" value="Multidrug efflux transporter AcrB TolC docking domain, DN and DC subdomains"/>
    <property type="match status" value="2"/>
</dbReference>
<feature type="transmembrane region" description="Helical" evidence="1">
    <location>
        <begin position="386"/>
        <end position="408"/>
    </location>
</feature>
<dbReference type="GO" id="GO:0005886">
    <property type="term" value="C:plasma membrane"/>
    <property type="evidence" value="ECO:0007669"/>
    <property type="project" value="TreeGrafter"/>
</dbReference>
<feature type="transmembrane region" description="Helical" evidence="1">
    <location>
        <begin position="332"/>
        <end position="351"/>
    </location>
</feature>
<reference evidence="2 3" key="1">
    <citation type="submission" date="2015-03" db="EMBL/GenBank/DDBJ databases">
        <title>Genome assembly of Sandaracinus amylolyticus DSM 53668.</title>
        <authorList>
            <person name="Sharma G."/>
            <person name="Subramanian S."/>
        </authorList>
    </citation>
    <scope>NUCLEOTIDE SEQUENCE [LARGE SCALE GENOMIC DNA]</scope>
    <source>
        <strain evidence="2 3">DSM 53668</strain>
    </source>
</reference>
<evidence type="ECO:0000313" key="3">
    <source>
        <dbReference type="Proteomes" id="UP000034883"/>
    </source>
</evidence>
<dbReference type="SUPFAM" id="SSF82714">
    <property type="entry name" value="Multidrug efflux transporter AcrB TolC docking domain, DN and DC subdomains"/>
    <property type="match status" value="2"/>
</dbReference>
<feature type="transmembrane region" description="Helical" evidence="1">
    <location>
        <begin position="460"/>
        <end position="483"/>
    </location>
</feature>
<dbReference type="RefSeq" id="WP_053236375.1">
    <property type="nucleotide sequence ID" value="NZ_CP011125.1"/>
</dbReference>
<dbReference type="PANTHER" id="PTHR32063">
    <property type="match status" value="1"/>
</dbReference>
<keyword evidence="1" id="KW-0812">Transmembrane</keyword>
<accession>A0A0F6W7A8</accession>
<gene>
    <name evidence="2" type="ORF">DB32_006467</name>
</gene>
<feature type="transmembrane region" description="Helical" evidence="1">
    <location>
        <begin position="358"/>
        <end position="380"/>
    </location>
</feature>
<feature type="transmembrane region" description="Helical" evidence="1">
    <location>
        <begin position="987"/>
        <end position="1008"/>
    </location>
</feature>